<evidence type="ECO:0000313" key="1">
    <source>
        <dbReference type="EMBL" id="SBT15670.1"/>
    </source>
</evidence>
<accession>A0A1C3JKH2</accession>
<dbReference type="Proteomes" id="UP000092819">
    <property type="component" value="Unassembled WGS sequence"/>
</dbReference>
<dbReference type="EMBL" id="FLQZ01000176">
    <property type="protein sequence ID" value="SBT15670.1"/>
    <property type="molecule type" value="Genomic_DNA"/>
</dbReference>
<dbReference type="AlphaFoldDB" id="A0A1C3JKH2"/>
<organism evidence="1 2">
    <name type="scientific">Vibrio celticus</name>
    <dbReference type="NCBI Taxonomy" id="446372"/>
    <lineage>
        <taxon>Bacteria</taxon>
        <taxon>Pseudomonadati</taxon>
        <taxon>Pseudomonadota</taxon>
        <taxon>Gammaproteobacteria</taxon>
        <taxon>Vibrionales</taxon>
        <taxon>Vibrionaceae</taxon>
        <taxon>Vibrio</taxon>
    </lineage>
</organism>
<sequence>MPEFLILDNVIDCMEENGATYKLVHVTIDEELLNEINGSSKEQFNLEQLQKAADKCLAHEWLKHTSLGDKYRHLQITPKGIGAARSKKRAQELKASRGLLKKLSDYIEDHKGLFVVLGSLLALATFALKIMGDK</sequence>
<gene>
    <name evidence="1" type="ORF">VCE7224_04475</name>
</gene>
<name>A0A1C3JKH2_9VIBR</name>
<proteinExistence type="predicted"/>
<dbReference type="RefSeq" id="WP_057620351.1">
    <property type="nucleotide sequence ID" value="NZ_AP025464.1"/>
</dbReference>
<evidence type="ECO:0000313" key="2">
    <source>
        <dbReference type="Proteomes" id="UP000092819"/>
    </source>
</evidence>
<reference evidence="2" key="1">
    <citation type="submission" date="2016-06" db="EMBL/GenBank/DDBJ databases">
        <authorList>
            <person name="Rodrigo-Torres L."/>
            <person name="Arahal D.R."/>
        </authorList>
    </citation>
    <scope>NUCLEOTIDE SEQUENCE [LARGE SCALE GENOMIC DNA]</scope>
    <source>
        <strain evidence="2">CECT 7224</strain>
    </source>
</reference>
<protein>
    <submittedName>
        <fullName evidence="1">Uncharacterized protein</fullName>
    </submittedName>
</protein>
<keyword evidence="2" id="KW-1185">Reference proteome</keyword>